<dbReference type="NCBIfam" id="TIGR02595">
    <property type="entry name" value="PEP_CTERM"/>
    <property type="match status" value="1"/>
</dbReference>
<keyword evidence="3" id="KW-1185">Reference proteome</keyword>
<name>A0A5C5YF69_9BACT</name>
<feature type="chain" id="PRO_5023151965" description="PEP-CTERM protein-sorting domain-containing protein" evidence="1">
    <location>
        <begin position="21"/>
        <end position="215"/>
    </location>
</feature>
<evidence type="ECO:0008006" key="4">
    <source>
        <dbReference type="Google" id="ProtNLM"/>
    </source>
</evidence>
<dbReference type="Proteomes" id="UP000318478">
    <property type="component" value="Unassembled WGS sequence"/>
</dbReference>
<evidence type="ECO:0000256" key="1">
    <source>
        <dbReference type="SAM" id="SignalP"/>
    </source>
</evidence>
<dbReference type="InterPro" id="IPR013424">
    <property type="entry name" value="Ice-binding_C"/>
</dbReference>
<dbReference type="AlphaFoldDB" id="A0A5C5YF69"/>
<accession>A0A5C5YF69</accession>
<keyword evidence="1" id="KW-0732">Signal</keyword>
<dbReference type="RefSeq" id="WP_197528118.1">
    <property type="nucleotide sequence ID" value="NZ_SJPO01000010.1"/>
</dbReference>
<feature type="signal peptide" evidence="1">
    <location>
        <begin position="1"/>
        <end position="20"/>
    </location>
</feature>
<proteinExistence type="predicted"/>
<reference evidence="2 3" key="1">
    <citation type="submission" date="2019-02" db="EMBL/GenBank/DDBJ databases">
        <title>Deep-cultivation of Planctomycetes and their phenomic and genomic characterization uncovers novel biology.</title>
        <authorList>
            <person name="Wiegand S."/>
            <person name="Jogler M."/>
            <person name="Boedeker C."/>
            <person name="Pinto D."/>
            <person name="Vollmers J."/>
            <person name="Rivas-Marin E."/>
            <person name="Kohn T."/>
            <person name="Peeters S.H."/>
            <person name="Heuer A."/>
            <person name="Rast P."/>
            <person name="Oberbeckmann S."/>
            <person name="Bunk B."/>
            <person name="Jeske O."/>
            <person name="Meyerdierks A."/>
            <person name="Storesund J.E."/>
            <person name="Kallscheuer N."/>
            <person name="Luecker S."/>
            <person name="Lage O.M."/>
            <person name="Pohl T."/>
            <person name="Merkel B.J."/>
            <person name="Hornburger P."/>
            <person name="Mueller R.-W."/>
            <person name="Bruemmer F."/>
            <person name="Labrenz M."/>
            <person name="Spormann A.M."/>
            <person name="Op Den Camp H."/>
            <person name="Overmann J."/>
            <person name="Amann R."/>
            <person name="Jetten M.S.M."/>
            <person name="Mascher T."/>
            <person name="Medema M.H."/>
            <person name="Devos D.P."/>
            <person name="Kaster A.-K."/>
            <person name="Ovreas L."/>
            <person name="Rohde M."/>
            <person name="Galperin M.Y."/>
            <person name="Jogler C."/>
        </authorList>
    </citation>
    <scope>NUCLEOTIDE SEQUENCE [LARGE SCALE GENOMIC DNA]</scope>
    <source>
        <strain evidence="2 3">Pla123a</strain>
    </source>
</reference>
<sequence length="215" mass="22461" precursor="true">MNAKMHAFCLVILSAGPASAQLHGGDVDLTVSGGKIVTGQRVYGAELGEILPNEVDEPGFDSDPGTFPAGSSVGFAFVDSLRVWDGIDFDEIAPLTMSTQFGSSLGPVTTPSTPGVVEGFALNVAADGSWHRHLDYLLNPPATNGVYLLSLKLGSSDPTIGDSEPLYLVFNQNVDESVHDAAIDYVKARVAGIPEPASVVLLAVLGAALGKRRRI</sequence>
<evidence type="ECO:0000313" key="3">
    <source>
        <dbReference type="Proteomes" id="UP000318478"/>
    </source>
</evidence>
<gene>
    <name evidence="2" type="ORF">Pla123a_39050</name>
</gene>
<protein>
    <recommendedName>
        <fullName evidence="4">PEP-CTERM protein-sorting domain-containing protein</fullName>
    </recommendedName>
</protein>
<evidence type="ECO:0000313" key="2">
    <source>
        <dbReference type="EMBL" id="TWT73569.1"/>
    </source>
</evidence>
<dbReference type="EMBL" id="SJPO01000010">
    <property type="protein sequence ID" value="TWT73569.1"/>
    <property type="molecule type" value="Genomic_DNA"/>
</dbReference>
<organism evidence="2 3">
    <name type="scientific">Posidoniimonas polymericola</name>
    <dbReference type="NCBI Taxonomy" id="2528002"/>
    <lineage>
        <taxon>Bacteria</taxon>
        <taxon>Pseudomonadati</taxon>
        <taxon>Planctomycetota</taxon>
        <taxon>Planctomycetia</taxon>
        <taxon>Pirellulales</taxon>
        <taxon>Lacipirellulaceae</taxon>
        <taxon>Posidoniimonas</taxon>
    </lineage>
</organism>
<comment type="caution">
    <text evidence="2">The sequence shown here is derived from an EMBL/GenBank/DDBJ whole genome shotgun (WGS) entry which is preliminary data.</text>
</comment>